<sequence>MTSPPYGRRVVKSPETADGLFAAAIAADATLPVLTWYDDATGERVELSGATLDNWRAKAANLLVDECGLGPGDRAQVLLPPHWQTAVVLLGCWSAGLAVTVDGPADVVFGTVDAAGELDPGAADRYVLGLAPLGMPMRQAPPPGCTDFVAAVRGQGDRFAPAAATAPTDPAWPGLDHAALCAAARARAAALGLTAGSRVLVETARHRDPRDWLLAPLAVGARTVLCTAPPPAGRAEAEKITHHLR</sequence>
<dbReference type="AlphaFoldDB" id="A0A8J3FER8"/>
<dbReference type="InterPro" id="IPR042099">
    <property type="entry name" value="ANL_N_sf"/>
</dbReference>
<reference evidence="1" key="1">
    <citation type="journal article" date="2014" name="Int. J. Syst. Evol. Microbiol.">
        <title>Complete genome sequence of Corynebacterium casei LMG S-19264T (=DSM 44701T), isolated from a smear-ripened cheese.</title>
        <authorList>
            <consortium name="US DOE Joint Genome Institute (JGI-PGF)"/>
            <person name="Walter F."/>
            <person name="Albersmeier A."/>
            <person name="Kalinowski J."/>
            <person name="Ruckert C."/>
        </authorList>
    </citation>
    <scope>NUCLEOTIDE SEQUENCE</scope>
    <source>
        <strain evidence="1">JCM 3091</strain>
    </source>
</reference>
<evidence type="ECO:0000313" key="1">
    <source>
        <dbReference type="EMBL" id="GGK15223.1"/>
    </source>
</evidence>
<dbReference type="Proteomes" id="UP000662200">
    <property type="component" value="Unassembled WGS sequence"/>
</dbReference>
<dbReference type="NCBIfam" id="TIGR03089">
    <property type="entry name" value="TIGR03089 family protein"/>
    <property type="match status" value="1"/>
</dbReference>
<dbReference type="EMBL" id="BMQC01000001">
    <property type="protein sequence ID" value="GGK15223.1"/>
    <property type="molecule type" value="Genomic_DNA"/>
</dbReference>
<gene>
    <name evidence="1" type="ORF">GCM10010124_04760</name>
</gene>
<reference evidence="1" key="2">
    <citation type="submission" date="2020-09" db="EMBL/GenBank/DDBJ databases">
        <authorList>
            <person name="Sun Q."/>
            <person name="Ohkuma M."/>
        </authorList>
    </citation>
    <scope>NUCLEOTIDE SEQUENCE</scope>
    <source>
        <strain evidence="1">JCM 3091</strain>
    </source>
</reference>
<dbReference type="Gene3D" id="3.40.50.12780">
    <property type="entry name" value="N-terminal domain of ligase-like"/>
    <property type="match status" value="1"/>
</dbReference>
<proteinExistence type="predicted"/>
<comment type="caution">
    <text evidence="1">The sequence shown here is derived from an EMBL/GenBank/DDBJ whole genome shotgun (WGS) entry which is preliminary data.</text>
</comment>
<protein>
    <submittedName>
        <fullName evidence="1">Acyl-CoA synthetase</fullName>
    </submittedName>
</protein>
<organism evidence="1 2">
    <name type="scientific">Pilimelia terevasa</name>
    <dbReference type="NCBI Taxonomy" id="53372"/>
    <lineage>
        <taxon>Bacteria</taxon>
        <taxon>Bacillati</taxon>
        <taxon>Actinomycetota</taxon>
        <taxon>Actinomycetes</taxon>
        <taxon>Micromonosporales</taxon>
        <taxon>Micromonosporaceae</taxon>
        <taxon>Pilimelia</taxon>
    </lineage>
</organism>
<dbReference type="InterPro" id="IPR017523">
    <property type="entry name" value="Rv3268"/>
</dbReference>
<evidence type="ECO:0000313" key="2">
    <source>
        <dbReference type="Proteomes" id="UP000662200"/>
    </source>
</evidence>
<accession>A0A8J3FER8</accession>
<dbReference type="SUPFAM" id="SSF56801">
    <property type="entry name" value="Acetyl-CoA synthetase-like"/>
    <property type="match status" value="1"/>
</dbReference>
<name>A0A8J3FER8_9ACTN</name>
<keyword evidence="2" id="KW-1185">Reference proteome</keyword>